<organism evidence="1 2">
    <name type="scientific">Candidatus Niyogibacteria bacterium RIFCSPLOWO2_02_FULL_45_13</name>
    <dbReference type="NCBI Taxonomy" id="1801725"/>
    <lineage>
        <taxon>Bacteria</taxon>
        <taxon>Candidatus Niyogiibacteriota</taxon>
    </lineage>
</organism>
<dbReference type="EMBL" id="MHMR01000007">
    <property type="protein sequence ID" value="OGZ31214.1"/>
    <property type="molecule type" value="Genomic_DNA"/>
</dbReference>
<dbReference type="InterPro" id="IPR023168">
    <property type="entry name" value="GatB_Yqey_C_2"/>
</dbReference>
<name>A0A1G2EZF6_9BACT</name>
<dbReference type="Pfam" id="PF09424">
    <property type="entry name" value="YqeY"/>
    <property type="match status" value="1"/>
</dbReference>
<dbReference type="PANTHER" id="PTHR28055:SF1">
    <property type="entry name" value="ALTERED INHERITANCE OF MITOCHONDRIA PROTEIN 41, MITOCHONDRIAL"/>
    <property type="match status" value="1"/>
</dbReference>
<dbReference type="InterPro" id="IPR003789">
    <property type="entry name" value="Asn/Gln_tRNA_amidoTrase-B-like"/>
</dbReference>
<dbReference type="InterPro" id="IPR019004">
    <property type="entry name" value="YqeY/Aim41"/>
</dbReference>
<protein>
    <recommendedName>
        <fullName evidence="3">Glutamyl-tRNA amidotransferase</fullName>
    </recommendedName>
</protein>
<dbReference type="Gene3D" id="1.10.10.410">
    <property type="match status" value="1"/>
</dbReference>
<comment type="caution">
    <text evidence="1">The sequence shown here is derived from an EMBL/GenBank/DDBJ whole genome shotgun (WGS) entry which is preliminary data.</text>
</comment>
<gene>
    <name evidence="1" type="ORF">A3J00_01550</name>
</gene>
<dbReference type="PANTHER" id="PTHR28055">
    <property type="entry name" value="ALTERED INHERITANCE OF MITOCHONDRIA PROTEIN 41, MITOCHONDRIAL"/>
    <property type="match status" value="1"/>
</dbReference>
<sequence>MLKKKIEDDLKSAMRSGEALKVSVLRMALASIANREIEVLKKDVGLSNEEITDVLSKEFKKRKDAASEFRRGGREESAVKEENEAKIILDYLPQEISDADLERVVEESVREAGAGGPGDFGKVMKAAMAVLKGKASGDRVSEAVKKALSG</sequence>
<dbReference type="AlphaFoldDB" id="A0A1G2EZF6"/>
<dbReference type="InterPro" id="IPR042184">
    <property type="entry name" value="YqeY/Aim41_N"/>
</dbReference>
<dbReference type="STRING" id="1801725.A3J00_01550"/>
<accession>A0A1G2EZF6</accession>
<evidence type="ECO:0008006" key="3">
    <source>
        <dbReference type="Google" id="ProtNLM"/>
    </source>
</evidence>
<dbReference type="Gene3D" id="1.10.1510.10">
    <property type="entry name" value="Uncharacterised protein YqeY/AIM41 PF09424, N-terminal domain"/>
    <property type="match status" value="1"/>
</dbReference>
<proteinExistence type="predicted"/>
<dbReference type="GO" id="GO:0016884">
    <property type="term" value="F:carbon-nitrogen ligase activity, with glutamine as amido-N-donor"/>
    <property type="evidence" value="ECO:0007669"/>
    <property type="project" value="InterPro"/>
</dbReference>
<evidence type="ECO:0000313" key="1">
    <source>
        <dbReference type="EMBL" id="OGZ31214.1"/>
    </source>
</evidence>
<reference evidence="1 2" key="1">
    <citation type="journal article" date="2016" name="Nat. Commun.">
        <title>Thousands of microbial genomes shed light on interconnected biogeochemical processes in an aquifer system.</title>
        <authorList>
            <person name="Anantharaman K."/>
            <person name="Brown C.T."/>
            <person name="Hug L.A."/>
            <person name="Sharon I."/>
            <person name="Castelle C.J."/>
            <person name="Probst A.J."/>
            <person name="Thomas B.C."/>
            <person name="Singh A."/>
            <person name="Wilkins M.J."/>
            <person name="Karaoz U."/>
            <person name="Brodie E.L."/>
            <person name="Williams K.H."/>
            <person name="Hubbard S.S."/>
            <person name="Banfield J.F."/>
        </authorList>
    </citation>
    <scope>NUCLEOTIDE SEQUENCE [LARGE SCALE GENOMIC DNA]</scope>
</reference>
<dbReference type="Proteomes" id="UP000178428">
    <property type="component" value="Unassembled WGS sequence"/>
</dbReference>
<dbReference type="SUPFAM" id="SSF89095">
    <property type="entry name" value="GatB/YqeY motif"/>
    <property type="match status" value="1"/>
</dbReference>
<evidence type="ECO:0000313" key="2">
    <source>
        <dbReference type="Proteomes" id="UP000178428"/>
    </source>
</evidence>